<dbReference type="SMART" id="SM00304">
    <property type="entry name" value="HAMP"/>
    <property type="match status" value="1"/>
</dbReference>
<evidence type="ECO:0000259" key="11">
    <source>
        <dbReference type="PROSITE" id="PS50109"/>
    </source>
</evidence>
<keyword evidence="5" id="KW-0808">Transferase</keyword>
<feature type="coiled-coil region" evidence="8">
    <location>
        <begin position="554"/>
        <end position="672"/>
    </location>
</feature>
<comment type="caution">
    <text evidence="14">The sequence shown here is derived from an EMBL/GenBank/DDBJ whole genome shotgun (WGS) entry which is preliminary data.</text>
</comment>
<dbReference type="SMART" id="SM00387">
    <property type="entry name" value="HATPase_c"/>
    <property type="match status" value="1"/>
</dbReference>
<comment type="caution">
    <text evidence="7">Lacks conserved residue(s) required for the propagation of feature annotation.</text>
</comment>
<dbReference type="InterPro" id="IPR036097">
    <property type="entry name" value="HisK_dim/P_sf"/>
</dbReference>
<dbReference type="EMBL" id="JACADJ010000012">
    <property type="protein sequence ID" value="NWH04444.1"/>
    <property type="molecule type" value="Genomic_DNA"/>
</dbReference>
<feature type="modified residue" description="4-aspartylphosphate" evidence="7">
    <location>
        <position position="1143"/>
    </location>
</feature>
<dbReference type="SUPFAM" id="SSF158472">
    <property type="entry name" value="HAMP domain-like"/>
    <property type="match status" value="1"/>
</dbReference>
<dbReference type="Gene3D" id="6.10.340.10">
    <property type="match status" value="1"/>
</dbReference>
<dbReference type="InterPro" id="IPR029016">
    <property type="entry name" value="GAF-like_dom_sf"/>
</dbReference>
<dbReference type="Gene3D" id="3.30.450.40">
    <property type="match status" value="1"/>
</dbReference>
<evidence type="ECO:0000256" key="10">
    <source>
        <dbReference type="SAM" id="Phobius"/>
    </source>
</evidence>
<dbReference type="SUPFAM" id="SSF52172">
    <property type="entry name" value="CheY-like"/>
    <property type="match status" value="3"/>
</dbReference>
<evidence type="ECO:0000256" key="7">
    <source>
        <dbReference type="PROSITE-ProRule" id="PRU00169"/>
    </source>
</evidence>
<keyword evidence="8" id="KW-0175">Coiled coil</keyword>
<dbReference type="CDD" id="cd06225">
    <property type="entry name" value="HAMP"/>
    <property type="match status" value="1"/>
</dbReference>
<evidence type="ECO:0000313" key="15">
    <source>
        <dbReference type="Proteomes" id="UP000553343"/>
    </source>
</evidence>
<dbReference type="CDD" id="cd00156">
    <property type="entry name" value="REC"/>
    <property type="match status" value="1"/>
</dbReference>
<dbReference type="RefSeq" id="WP_178365900.1">
    <property type="nucleotide sequence ID" value="NZ_JACADJ010000012.1"/>
</dbReference>
<feature type="domain" description="HAMP" evidence="13">
    <location>
        <begin position="347"/>
        <end position="399"/>
    </location>
</feature>
<evidence type="ECO:0000256" key="6">
    <source>
        <dbReference type="ARBA" id="ARBA00022777"/>
    </source>
</evidence>
<evidence type="ECO:0000256" key="5">
    <source>
        <dbReference type="ARBA" id="ARBA00022679"/>
    </source>
</evidence>
<dbReference type="InterPro" id="IPR003661">
    <property type="entry name" value="HisK_dim/P_dom"/>
</dbReference>
<dbReference type="SMART" id="SM00388">
    <property type="entry name" value="HisKA"/>
    <property type="match status" value="1"/>
</dbReference>
<dbReference type="GO" id="GO:0009927">
    <property type="term" value="F:histidine phosphotransfer kinase activity"/>
    <property type="evidence" value="ECO:0007669"/>
    <property type="project" value="TreeGrafter"/>
</dbReference>
<sequence>MLKFSDINIGPKLVSLFIFTGIIPLCIAGFFSSRMAIEALMDKSFNQLITVQELRRNELQNTFRDHYTSIQMIARDPQTIKLINDLIADQKKINGGPLVDSEQQINAYIQYLKAYSKMHNYKDLLVVDVQSGNVLLSTEGKIHRRADLLSDTFKASGLANVFQEVVESEKGGVEDFASYEPSGGIQSAFYGEPVFDSQKKLIAVIVVQWPASFLTNIIESRKGMGQTGESYIVGWSKKNKRFELRTDLRTMGGGRYVTGVALGTLNYWDDAVKYGVKGSHGTYIDSAGKKVLAAYNRLDVNGVEWYLISKIDKFEVESPVRTIIKKGLGISSVLIILIGVAAFIMARKFTRPIIEDMKFAQAISEGNFEKKIELDQKDELGQLADALNRMAGDLYRRAWLRNGKEGLNDAMRGEHDDQSLAQQFISFIVKHLNAQIGAVYQCSESDLKLIGSYAFTDRKGNFNHIKIGEGMVGQAAAEREIINFTDVEDDGPKINYGAGERPALNYLIVPLVYDEDLLGVFLVGSVNRFTALQLDFIKQNTDNTAILMNTVRSQQTIKALYKQAQEQQAELELKNKKLEAQTQELKVSKAELQAQQEELRVTNEELEEQADKLKESEAELQAQQEELRVTNEELETHANKLEKQQEEMRRRNEDLENAQVIIENKAKEVEIASKYKSEFLANMSHELRTPLNSILILSQILSNNKDENLTEKQIQSASTIHSSGKDLLNLINEILDLSKIESGRVEIMTEDVEVKSIVKDLNRTFKDISEQKQVGFNINVDPAAPGTIQTDHLRLQQILKNLLTNAFKFTTEGAVDLNISRPAVDIVMDTDLKVDTSIAFAVRDDGIGIPEDKQAVIFEAFQQADGSTSRKYGGTGLGLSISRELAKLLGGFIHLESRVGQGSTFTIVIPENRENQPSKIQVGENSVPKPAVPVRKPVPEKTSKQPDLPEGVSFETEFVRDDRKKLNPGDKVLLIIEDDYKSAKLMRDFSRERGFKCIVAENGETGLHFAEYYLPSAIILDIGLPGIDGWTVMERLKNNSSLSHIPVHFMSASEGAMDAMRMGAIGFLSKPLTLEKVDETFANIENIISKPIKNLLIVEDDPIQSESMKELIGNGDVVTTIVSTGNDAYQKLSEELFDCMVLDLGLEDMSGFELLEKINKNHLLSRIPVIVYTGRELSEKEDKQLRRYTESIIIKGAKSPERLLEESALFLHRVESNLPRDKQKILKMVHDKETVLGEKTVLIVDDDIRNVFALSSILEEKSMTVIVARDGVEALEKVKKHKEIGHPSFSV</sequence>
<dbReference type="SUPFAM" id="SSF47384">
    <property type="entry name" value="Homodimeric domain of signal transducing histidine kinase"/>
    <property type="match status" value="1"/>
</dbReference>
<dbReference type="InterPro" id="IPR001789">
    <property type="entry name" value="Sig_transdc_resp-reg_receiver"/>
</dbReference>
<dbReference type="Proteomes" id="UP000553343">
    <property type="component" value="Unassembled WGS sequence"/>
</dbReference>
<dbReference type="InterPro" id="IPR003018">
    <property type="entry name" value="GAF"/>
</dbReference>
<name>A0A850SSS2_9BACT</name>
<evidence type="ECO:0000256" key="3">
    <source>
        <dbReference type="ARBA" id="ARBA00012438"/>
    </source>
</evidence>
<dbReference type="Gene3D" id="3.40.50.2300">
    <property type="match status" value="3"/>
</dbReference>
<feature type="region of interest" description="Disordered" evidence="9">
    <location>
        <begin position="921"/>
        <end position="950"/>
    </location>
</feature>
<comment type="catalytic activity">
    <reaction evidence="1">
        <text>ATP + protein L-histidine = ADP + protein N-phospho-L-histidine.</text>
        <dbReference type="EC" id="2.7.13.3"/>
    </reaction>
</comment>
<dbReference type="PANTHER" id="PTHR43047">
    <property type="entry name" value="TWO-COMPONENT HISTIDINE PROTEIN KINASE"/>
    <property type="match status" value="1"/>
</dbReference>
<accession>A0A850SSS2</accession>
<feature type="domain" description="Histidine kinase" evidence="11">
    <location>
        <begin position="682"/>
        <end position="913"/>
    </location>
</feature>
<keyword evidence="10" id="KW-0472">Membrane</keyword>
<dbReference type="SMART" id="SM00448">
    <property type="entry name" value="REC"/>
    <property type="match status" value="2"/>
</dbReference>
<evidence type="ECO:0000256" key="4">
    <source>
        <dbReference type="ARBA" id="ARBA00022553"/>
    </source>
</evidence>
<evidence type="ECO:0000256" key="1">
    <source>
        <dbReference type="ARBA" id="ARBA00000085"/>
    </source>
</evidence>
<feature type="transmembrane region" description="Helical" evidence="10">
    <location>
        <begin position="12"/>
        <end position="31"/>
    </location>
</feature>
<dbReference type="InterPro" id="IPR004358">
    <property type="entry name" value="Sig_transdc_His_kin-like_C"/>
</dbReference>
<feature type="transmembrane region" description="Helical" evidence="10">
    <location>
        <begin position="328"/>
        <end position="346"/>
    </location>
</feature>
<dbReference type="PROSITE" id="PS50885">
    <property type="entry name" value="HAMP"/>
    <property type="match status" value="1"/>
</dbReference>
<dbReference type="CDD" id="cd00082">
    <property type="entry name" value="HisKA"/>
    <property type="match status" value="1"/>
</dbReference>
<dbReference type="Pfam" id="PF13185">
    <property type="entry name" value="GAF_2"/>
    <property type="match status" value="1"/>
</dbReference>
<dbReference type="EC" id="2.7.13.3" evidence="3"/>
<dbReference type="PROSITE" id="PS50109">
    <property type="entry name" value="HIS_KIN"/>
    <property type="match status" value="1"/>
</dbReference>
<dbReference type="InterPro" id="IPR005467">
    <property type="entry name" value="His_kinase_dom"/>
</dbReference>
<feature type="modified residue" description="4-aspartylphosphate" evidence="7">
    <location>
        <position position="1021"/>
    </location>
</feature>
<evidence type="ECO:0000259" key="12">
    <source>
        <dbReference type="PROSITE" id="PS50110"/>
    </source>
</evidence>
<dbReference type="Gene3D" id="3.30.565.10">
    <property type="entry name" value="Histidine kinase-like ATPase, C-terminal domain"/>
    <property type="match status" value="1"/>
</dbReference>
<evidence type="ECO:0000313" key="14">
    <source>
        <dbReference type="EMBL" id="NWH04444.1"/>
    </source>
</evidence>
<dbReference type="InterPro" id="IPR003594">
    <property type="entry name" value="HATPase_dom"/>
</dbReference>
<evidence type="ECO:0000256" key="8">
    <source>
        <dbReference type="SAM" id="Coils"/>
    </source>
</evidence>
<protein>
    <recommendedName>
        <fullName evidence="3">histidine kinase</fullName>
        <ecNumber evidence="3">2.7.13.3</ecNumber>
    </recommendedName>
</protein>
<dbReference type="PRINTS" id="PR00344">
    <property type="entry name" value="BCTRLSENSOR"/>
</dbReference>
<organism evidence="14 15">
    <name type="scientific">Desulfobacter latus</name>
    <dbReference type="NCBI Taxonomy" id="2292"/>
    <lineage>
        <taxon>Bacteria</taxon>
        <taxon>Pseudomonadati</taxon>
        <taxon>Thermodesulfobacteriota</taxon>
        <taxon>Desulfobacteria</taxon>
        <taxon>Desulfobacterales</taxon>
        <taxon>Desulfobacteraceae</taxon>
        <taxon>Desulfobacter</taxon>
    </lineage>
</organism>
<dbReference type="Pfam" id="PF00072">
    <property type="entry name" value="Response_reg"/>
    <property type="match status" value="2"/>
</dbReference>
<dbReference type="InterPro" id="IPR036890">
    <property type="entry name" value="HATPase_C_sf"/>
</dbReference>
<evidence type="ECO:0000259" key="13">
    <source>
        <dbReference type="PROSITE" id="PS50885"/>
    </source>
</evidence>
<keyword evidence="10" id="KW-0812">Transmembrane</keyword>
<dbReference type="PANTHER" id="PTHR43047:SF63">
    <property type="entry name" value="HISTIDINE KINASE"/>
    <property type="match status" value="1"/>
</dbReference>
<dbReference type="InterPro" id="IPR003660">
    <property type="entry name" value="HAMP_dom"/>
</dbReference>
<dbReference type="FunFam" id="3.30.565.10:FF:000010">
    <property type="entry name" value="Sensor histidine kinase RcsC"/>
    <property type="match status" value="1"/>
</dbReference>
<keyword evidence="4 7" id="KW-0597">Phosphoprotein</keyword>
<dbReference type="Gene3D" id="1.10.287.130">
    <property type="match status" value="1"/>
</dbReference>
<dbReference type="Pfam" id="PF02518">
    <property type="entry name" value="HATPase_c"/>
    <property type="match status" value="1"/>
</dbReference>
<keyword evidence="15" id="KW-1185">Reference proteome</keyword>
<keyword evidence="10" id="KW-1133">Transmembrane helix</keyword>
<dbReference type="CDD" id="cd16922">
    <property type="entry name" value="HATPase_EvgS-ArcB-TorS-like"/>
    <property type="match status" value="1"/>
</dbReference>
<dbReference type="GO" id="GO:0005886">
    <property type="term" value="C:plasma membrane"/>
    <property type="evidence" value="ECO:0007669"/>
    <property type="project" value="TreeGrafter"/>
</dbReference>
<feature type="domain" description="Response regulatory" evidence="12">
    <location>
        <begin position="1240"/>
        <end position="1291"/>
    </location>
</feature>
<dbReference type="SMART" id="SM00065">
    <property type="entry name" value="GAF"/>
    <property type="match status" value="1"/>
</dbReference>
<dbReference type="InterPro" id="IPR011006">
    <property type="entry name" value="CheY-like_superfamily"/>
</dbReference>
<comment type="subcellular location">
    <subcellularLocation>
        <location evidence="2">Membrane</location>
    </subcellularLocation>
</comment>
<proteinExistence type="predicted"/>
<evidence type="ECO:0000256" key="9">
    <source>
        <dbReference type="SAM" id="MobiDB-lite"/>
    </source>
</evidence>
<dbReference type="Pfam" id="PF00512">
    <property type="entry name" value="HisKA"/>
    <property type="match status" value="1"/>
</dbReference>
<dbReference type="GO" id="GO:0000155">
    <property type="term" value="F:phosphorelay sensor kinase activity"/>
    <property type="evidence" value="ECO:0007669"/>
    <property type="project" value="InterPro"/>
</dbReference>
<dbReference type="Pfam" id="PF00672">
    <property type="entry name" value="HAMP"/>
    <property type="match status" value="1"/>
</dbReference>
<dbReference type="SUPFAM" id="SSF55874">
    <property type="entry name" value="ATPase domain of HSP90 chaperone/DNA topoisomerase II/histidine kinase"/>
    <property type="match status" value="1"/>
</dbReference>
<feature type="domain" description="Response regulatory" evidence="12">
    <location>
        <begin position="1094"/>
        <end position="1210"/>
    </location>
</feature>
<gene>
    <name evidence="14" type="ORF">HXW94_05470</name>
</gene>
<evidence type="ECO:0000256" key="2">
    <source>
        <dbReference type="ARBA" id="ARBA00004370"/>
    </source>
</evidence>
<feature type="domain" description="Response regulatory" evidence="12">
    <location>
        <begin position="972"/>
        <end position="1085"/>
    </location>
</feature>
<dbReference type="PROSITE" id="PS50110">
    <property type="entry name" value="RESPONSE_REGULATORY"/>
    <property type="match status" value="3"/>
</dbReference>
<reference evidence="14 15" key="1">
    <citation type="submission" date="2020-06" db="EMBL/GenBank/DDBJ databases">
        <title>High-quality draft genome of sulfate reducer Desulfobacter latus type strain AcrS2 isolated from marine sediment.</title>
        <authorList>
            <person name="Hoppe M."/>
            <person name="Larsen C.K."/>
            <person name="Marshall I.P.G."/>
            <person name="Schramm A."/>
            <person name="Marietou A.G."/>
        </authorList>
    </citation>
    <scope>NUCLEOTIDE SEQUENCE [LARGE SCALE GENOMIC DNA]</scope>
    <source>
        <strain evidence="14 15">AcRS2</strain>
    </source>
</reference>
<keyword evidence="6" id="KW-0418">Kinase</keyword>
<dbReference type="SUPFAM" id="SSF55781">
    <property type="entry name" value="GAF domain-like"/>
    <property type="match status" value="1"/>
</dbReference>